<feature type="region of interest" description="Disordered" evidence="1">
    <location>
        <begin position="443"/>
        <end position="475"/>
    </location>
</feature>
<proteinExistence type="predicted"/>
<feature type="compositionally biased region" description="Basic and acidic residues" evidence="1">
    <location>
        <begin position="360"/>
        <end position="398"/>
    </location>
</feature>
<dbReference type="EMBL" id="JAMWBK010000002">
    <property type="protein sequence ID" value="KAJ8907832.1"/>
    <property type="molecule type" value="Genomic_DNA"/>
</dbReference>
<feature type="compositionally biased region" description="Acidic residues" evidence="1">
    <location>
        <begin position="576"/>
        <end position="586"/>
    </location>
</feature>
<dbReference type="Proteomes" id="UP001157974">
    <property type="component" value="Unassembled WGS sequence"/>
</dbReference>
<sequence length="747" mass="84478">MNWLLLYVSSQAFGLNGATACRSRACRSRACSRWNGYRVSARVPGSEYYEGVIEDDNDEDDDDEDDDNEEDELDGLDDEDLEDEDLELMMEGLGREFEEDVDSVGSPGEDTRSVGSGKSFLEKMRKRVENGYGPNGGDEKGSFRRQARNSGRQSREPISKDSNSSRPEPRFRSSLTRRTTRRRNRKPEPDTQSNLADPENLQSPEGPKSSRDSSKSPRNRKGSSRRAQSAPGSSPGESDDADLPELSDALKRIMGGGGAPDSSSTTSDLTVVDRNDPEKNEKSAGKSVDERGPSEVPRRPSRSFDEDLKSSSPLRRRLLQRNRGRASGTPPLDLGKGQADDVLEEDDEFVDDNDPEDLDEKTRMNWIEQRRREKETKKRELRGKNSKYDPRFHGRMDQDSPETVIGYGKRAESDGWKGGRPKADVTDGRQELTEDEIKEILERRKNINRSRKRGQREEVQETPNPEDVYTFQDEDNRAVPIGEVFPDEKVANRFASFLGGMNDQKEDESSTFFKRKGVSPLFSAKKKNKDSQPQYQARSNSPKAGRKSPETRKRPPSLGQQRRSSPIPQRGIVQPLEEEYPDYDPNDDYARRPLEWDTKLASDACATCKGDGLVTCPYCLADEWLPPLDEYLSDPVGDAVNQPGNDPSVRYVKKPASPEMLKNLREFWNRPDLAIAGDGWAQCQFCAKGQSLCQACEGSGSRLRKGFDYEAEMREAYPEELHDDVGLDDEDEQYLSFNKHFHRRPQF</sequence>
<feature type="signal peptide" evidence="2">
    <location>
        <begin position="1"/>
        <end position="20"/>
    </location>
</feature>
<gene>
    <name evidence="3" type="ORF">NDN08_007936</name>
</gene>
<feature type="compositionally biased region" description="Acidic residues" evidence="1">
    <location>
        <begin position="341"/>
        <end position="359"/>
    </location>
</feature>
<feature type="compositionally biased region" description="Polar residues" evidence="1">
    <location>
        <begin position="190"/>
        <end position="203"/>
    </location>
</feature>
<feature type="compositionally biased region" description="Basic residues" evidence="1">
    <location>
        <begin position="314"/>
        <end position="324"/>
    </location>
</feature>
<accession>A0AAV8V2K3</accession>
<evidence type="ECO:0000313" key="4">
    <source>
        <dbReference type="Proteomes" id="UP001157974"/>
    </source>
</evidence>
<organism evidence="3 4">
    <name type="scientific">Rhodosorus marinus</name>
    <dbReference type="NCBI Taxonomy" id="101924"/>
    <lineage>
        <taxon>Eukaryota</taxon>
        <taxon>Rhodophyta</taxon>
        <taxon>Stylonematophyceae</taxon>
        <taxon>Stylonematales</taxon>
        <taxon>Stylonemataceae</taxon>
        <taxon>Rhodosorus</taxon>
    </lineage>
</organism>
<protein>
    <recommendedName>
        <fullName evidence="5">RanBP2-type domain-containing protein</fullName>
    </recommendedName>
</protein>
<keyword evidence="2" id="KW-0732">Signal</keyword>
<feature type="compositionally biased region" description="Low complexity" evidence="1">
    <location>
        <begin position="261"/>
        <end position="270"/>
    </location>
</feature>
<feature type="compositionally biased region" description="Polar residues" evidence="1">
    <location>
        <begin position="558"/>
        <end position="567"/>
    </location>
</feature>
<feature type="compositionally biased region" description="Polar residues" evidence="1">
    <location>
        <begin position="225"/>
        <end position="236"/>
    </location>
</feature>
<name>A0AAV8V2K3_9RHOD</name>
<keyword evidence="4" id="KW-1185">Reference proteome</keyword>
<dbReference type="AlphaFoldDB" id="A0AAV8V2K3"/>
<feature type="region of interest" description="Disordered" evidence="1">
    <location>
        <begin position="47"/>
        <end position="431"/>
    </location>
</feature>
<feature type="compositionally biased region" description="Polar residues" evidence="1">
    <location>
        <begin position="531"/>
        <end position="542"/>
    </location>
</feature>
<reference evidence="3 4" key="1">
    <citation type="journal article" date="2023" name="Nat. Commun.">
        <title>Origin of minicircular mitochondrial genomes in red algae.</title>
        <authorList>
            <person name="Lee Y."/>
            <person name="Cho C.H."/>
            <person name="Lee Y.M."/>
            <person name="Park S.I."/>
            <person name="Yang J.H."/>
            <person name="West J.A."/>
            <person name="Bhattacharya D."/>
            <person name="Yoon H.S."/>
        </authorList>
    </citation>
    <scope>NUCLEOTIDE SEQUENCE [LARGE SCALE GENOMIC DNA]</scope>
    <source>
        <strain evidence="3 4">CCMP1338</strain>
        <tissue evidence="3">Whole cell</tissue>
    </source>
</reference>
<evidence type="ECO:0008006" key="5">
    <source>
        <dbReference type="Google" id="ProtNLM"/>
    </source>
</evidence>
<evidence type="ECO:0000256" key="1">
    <source>
        <dbReference type="SAM" id="MobiDB-lite"/>
    </source>
</evidence>
<comment type="caution">
    <text evidence="3">The sequence shown here is derived from an EMBL/GenBank/DDBJ whole genome shotgun (WGS) entry which is preliminary data.</text>
</comment>
<evidence type="ECO:0000313" key="3">
    <source>
        <dbReference type="EMBL" id="KAJ8907832.1"/>
    </source>
</evidence>
<feature type="compositionally biased region" description="Basic and acidic residues" evidence="1">
    <location>
        <begin position="409"/>
        <end position="431"/>
    </location>
</feature>
<feature type="region of interest" description="Disordered" evidence="1">
    <location>
        <begin position="499"/>
        <end position="586"/>
    </location>
</feature>
<feature type="compositionally biased region" description="Acidic residues" evidence="1">
    <location>
        <begin position="52"/>
        <end position="88"/>
    </location>
</feature>
<feature type="compositionally biased region" description="Basic and acidic residues" evidence="1">
    <location>
        <begin position="271"/>
        <end position="309"/>
    </location>
</feature>
<feature type="chain" id="PRO_5043787648" description="RanBP2-type domain-containing protein" evidence="2">
    <location>
        <begin position="21"/>
        <end position="747"/>
    </location>
</feature>
<evidence type="ECO:0000256" key="2">
    <source>
        <dbReference type="SAM" id="SignalP"/>
    </source>
</evidence>
<feature type="compositionally biased region" description="Basic and acidic residues" evidence="1">
    <location>
        <begin position="120"/>
        <end position="129"/>
    </location>
</feature>